<feature type="transmembrane region" description="Helical" evidence="11">
    <location>
        <begin position="563"/>
        <end position="581"/>
    </location>
</feature>
<evidence type="ECO:0000256" key="4">
    <source>
        <dbReference type="ARBA" id="ARBA00022496"/>
    </source>
</evidence>
<evidence type="ECO:0000259" key="12">
    <source>
        <dbReference type="PROSITE" id="PS50850"/>
    </source>
</evidence>
<feature type="transmembrane region" description="Helical" evidence="11">
    <location>
        <begin position="398"/>
        <end position="416"/>
    </location>
</feature>
<feature type="transmembrane region" description="Helical" evidence="11">
    <location>
        <begin position="233"/>
        <end position="253"/>
    </location>
</feature>
<dbReference type="Pfam" id="PF07690">
    <property type="entry name" value="MFS_1"/>
    <property type="match status" value="1"/>
</dbReference>
<sequence length="597" mass="65812">MSILDKIKAGVGLKEAQPEATETPVVNEAVIDNDKEKADLDQEINDAIDSSAPDQNASQGVQEIQAVTLVWSKGSLTALLCLIWLLFLVQGFRISIFAVMLPYATSEWASHSLLTVVAIVADSMTSAVYIPMAKVLNVWGRAEGFLLMVVFATIGLILTAASHNLATFCAAQVFYSVGFGGMIYTVGVLAADASNLRNRGLTFAFTSSPYMITAFAGSKAAEAFLLNVKNWRWSFGCFAIILPVVTFPLYLVLKFNLRKAIKQGIITRQKSDRTIPQKIWYFLREFDILGVFLFGGGLVVFLLPFTLASHAPNGWKSDYIIAMIIVGFIVLVMFGLWEFYLAPVPFLQGKFLTDRTVIGACLIDMTYQASYYCWNLYFTSFLQVVANLRPAEAGYVNSTFQVVSGILLFIVGYAIRRTGYFKWLFYPAIPLYLFAQGLMIHFRQPNQYVGYIVMCEIFISIAGSIFILNMQLAVLAAVEQEYIAAALATLYVSGGIGGAIGGAISGAIWTNTFLPALQRNLPEEAMANITMIYGVLGTQLSYPVNSPTRIAIQKSYGYAQTRMLTAGLVIMTLCAIWVFMLRNINVKKLKQTKGTVM</sequence>
<keyword evidence="4" id="KW-0410">Iron transport</keyword>
<evidence type="ECO:0000256" key="7">
    <source>
        <dbReference type="ARBA" id="ARBA00023004"/>
    </source>
</evidence>
<comment type="caution">
    <text evidence="13">The sequence shown here is derived from an EMBL/GenBank/DDBJ whole genome shotgun (WGS) entry which is preliminary data.</text>
</comment>
<keyword evidence="6 11" id="KW-1133">Transmembrane helix</keyword>
<feature type="transmembrane region" description="Helical" evidence="11">
    <location>
        <begin position="482"/>
        <end position="509"/>
    </location>
</feature>
<keyword evidence="5 11" id="KW-0812">Transmembrane</keyword>
<organism evidence="13 14">
    <name type="scientific">Fusarium piperis</name>
    <dbReference type="NCBI Taxonomy" id="1435070"/>
    <lineage>
        <taxon>Eukaryota</taxon>
        <taxon>Fungi</taxon>
        <taxon>Dikarya</taxon>
        <taxon>Ascomycota</taxon>
        <taxon>Pezizomycotina</taxon>
        <taxon>Sordariomycetes</taxon>
        <taxon>Hypocreomycetidae</taxon>
        <taxon>Hypocreales</taxon>
        <taxon>Nectriaceae</taxon>
        <taxon>Fusarium</taxon>
        <taxon>Fusarium solani species complex</taxon>
    </lineage>
</organism>
<evidence type="ECO:0000256" key="8">
    <source>
        <dbReference type="ARBA" id="ARBA00023065"/>
    </source>
</evidence>
<comment type="subcellular location">
    <subcellularLocation>
        <location evidence="1">Membrane</location>
        <topology evidence="1">Multi-pass membrane protein</topology>
    </subcellularLocation>
</comment>
<gene>
    <name evidence="13" type="primary">MIR1_1</name>
    <name evidence="13" type="ORF">N0V84_006496</name>
</gene>
<dbReference type="InterPro" id="IPR036259">
    <property type="entry name" value="MFS_trans_sf"/>
</dbReference>
<feature type="transmembrane region" description="Helical" evidence="11">
    <location>
        <begin position="203"/>
        <end position="221"/>
    </location>
</feature>
<proteinExistence type="inferred from homology"/>
<dbReference type="Gene3D" id="1.20.1250.20">
    <property type="entry name" value="MFS general substrate transporter like domains"/>
    <property type="match status" value="2"/>
</dbReference>
<evidence type="ECO:0000256" key="6">
    <source>
        <dbReference type="ARBA" id="ARBA00022989"/>
    </source>
</evidence>
<evidence type="ECO:0000256" key="9">
    <source>
        <dbReference type="ARBA" id="ARBA00023136"/>
    </source>
</evidence>
<feature type="transmembrane region" description="Helical" evidence="11">
    <location>
        <begin position="144"/>
        <end position="161"/>
    </location>
</feature>
<dbReference type="FunFam" id="1.20.1250.20:FF:000302">
    <property type="entry name" value="MFS siderochrome iron transporter MirB"/>
    <property type="match status" value="1"/>
</dbReference>
<dbReference type="PANTHER" id="PTHR23501">
    <property type="entry name" value="MAJOR FACILITATOR SUPERFAMILY"/>
    <property type="match status" value="1"/>
</dbReference>
<keyword evidence="9 11" id="KW-0472">Membrane</keyword>
<comment type="similarity">
    <text evidence="2">Belongs to the major facilitator superfamily.</text>
</comment>
<dbReference type="OrthoDB" id="4078873at2759"/>
<dbReference type="GO" id="GO:0010106">
    <property type="term" value="P:cellular response to iron ion starvation"/>
    <property type="evidence" value="ECO:0007669"/>
    <property type="project" value="UniProtKB-ARBA"/>
</dbReference>
<evidence type="ECO:0000256" key="11">
    <source>
        <dbReference type="SAM" id="Phobius"/>
    </source>
</evidence>
<evidence type="ECO:0000256" key="10">
    <source>
        <dbReference type="ARBA" id="ARBA00023180"/>
    </source>
</evidence>
<feature type="transmembrane region" description="Helical" evidence="11">
    <location>
        <begin position="113"/>
        <end position="132"/>
    </location>
</feature>
<dbReference type="FunFam" id="1.20.1250.20:FF:000284">
    <property type="entry name" value="Siderophore iron transporter mirB"/>
    <property type="match status" value="1"/>
</dbReference>
<keyword evidence="7" id="KW-0408">Iron</keyword>
<evidence type="ECO:0000256" key="3">
    <source>
        <dbReference type="ARBA" id="ARBA00022448"/>
    </source>
</evidence>
<feature type="transmembrane region" description="Helical" evidence="11">
    <location>
        <begin position="357"/>
        <end position="378"/>
    </location>
</feature>
<keyword evidence="8" id="KW-0406">Ion transport</keyword>
<dbReference type="GO" id="GO:0006826">
    <property type="term" value="P:iron ion transport"/>
    <property type="evidence" value="ECO:0007669"/>
    <property type="project" value="UniProtKB-KW"/>
</dbReference>
<evidence type="ECO:0000256" key="5">
    <source>
        <dbReference type="ARBA" id="ARBA00022692"/>
    </source>
</evidence>
<dbReference type="PANTHER" id="PTHR23501:SF50">
    <property type="entry name" value="MFS SIDEROCHROME IRON TRANSPORTER MIRB (AFU_ORTHOLOGUE AFUA_3G03640)-RELATED"/>
    <property type="match status" value="1"/>
</dbReference>
<reference evidence="13" key="1">
    <citation type="submission" date="2022-10" db="EMBL/GenBank/DDBJ databases">
        <title>Tapping the CABI collections for fungal endophytes: first genome assemblies for Collariella, Neodidymelliopsis, Ascochyta clinopodiicola, Didymella pomorum, Didymosphaeria variabile, Neocosmospora piperis and Neocucurbitaria cava.</title>
        <authorList>
            <person name="Hill R."/>
        </authorList>
    </citation>
    <scope>NUCLEOTIDE SEQUENCE</scope>
    <source>
        <strain evidence="13">IMI 366586</strain>
    </source>
</reference>
<dbReference type="Proteomes" id="UP001140502">
    <property type="component" value="Unassembled WGS sequence"/>
</dbReference>
<dbReference type="SUPFAM" id="SSF103473">
    <property type="entry name" value="MFS general substrate transporter"/>
    <property type="match status" value="2"/>
</dbReference>
<dbReference type="InterPro" id="IPR020846">
    <property type="entry name" value="MFS_dom"/>
</dbReference>
<evidence type="ECO:0000313" key="13">
    <source>
        <dbReference type="EMBL" id="KAJ4319134.1"/>
    </source>
</evidence>
<dbReference type="PROSITE" id="PS50850">
    <property type="entry name" value="MFS"/>
    <property type="match status" value="1"/>
</dbReference>
<feature type="transmembrane region" description="Helical" evidence="11">
    <location>
        <begin position="448"/>
        <end position="470"/>
    </location>
</feature>
<keyword evidence="3" id="KW-0813">Transport</keyword>
<feature type="domain" description="Major facilitator superfamily (MFS) profile" evidence="12">
    <location>
        <begin position="79"/>
        <end position="584"/>
    </location>
</feature>
<feature type="transmembrane region" description="Helical" evidence="11">
    <location>
        <begin position="319"/>
        <end position="337"/>
    </location>
</feature>
<feature type="transmembrane region" description="Helical" evidence="11">
    <location>
        <begin position="423"/>
        <end position="442"/>
    </location>
</feature>
<feature type="transmembrane region" description="Helical" evidence="11">
    <location>
        <begin position="288"/>
        <end position="307"/>
    </location>
</feature>
<dbReference type="AlphaFoldDB" id="A0A9W8WBV4"/>
<protein>
    <submittedName>
        <fullName evidence="13">Mitochondrial phosphate carrier protein</fullName>
    </submittedName>
</protein>
<dbReference type="GO" id="GO:0005886">
    <property type="term" value="C:plasma membrane"/>
    <property type="evidence" value="ECO:0007669"/>
    <property type="project" value="TreeGrafter"/>
</dbReference>
<evidence type="ECO:0000256" key="2">
    <source>
        <dbReference type="ARBA" id="ARBA00008335"/>
    </source>
</evidence>
<accession>A0A9W8WBV4</accession>
<dbReference type="GO" id="GO:0022857">
    <property type="term" value="F:transmembrane transporter activity"/>
    <property type="evidence" value="ECO:0007669"/>
    <property type="project" value="InterPro"/>
</dbReference>
<dbReference type="EMBL" id="JAPEUR010000129">
    <property type="protein sequence ID" value="KAJ4319134.1"/>
    <property type="molecule type" value="Genomic_DNA"/>
</dbReference>
<keyword evidence="10" id="KW-0325">Glycoprotein</keyword>
<keyword evidence="14" id="KW-1185">Reference proteome</keyword>
<dbReference type="InterPro" id="IPR011701">
    <property type="entry name" value="MFS"/>
</dbReference>
<feature type="transmembrane region" description="Helical" evidence="11">
    <location>
        <begin position="173"/>
        <end position="191"/>
    </location>
</feature>
<name>A0A9W8WBV4_9HYPO</name>
<feature type="transmembrane region" description="Helical" evidence="11">
    <location>
        <begin position="79"/>
        <end position="101"/>
    </location>
</feature>
<evidence type="ECO:0000256" key="1">
    <source>
        <dbReference type="ARBA" id="ARBA00004141"/>
    </source>
</evidence>
<evidence type="ECO:0000313" key="14">
    <source>
        <dbReference type="Proteomes" id="UP001140502"/>
    </source>
</evidence>